<comment type="similarity">
    <text evidence="1">Belongs to the glycosyl hydrolase 57 family.</text>
</comment>
<keyword evidence="6" id="KW-0378">Hydrolase</keyword>
<feature type="domain" description="Alpha-amylase/4-alpha-glucanotransferase central" evidence="4">
    <location>
        <begin position="317"/>
        <end position="396"/>
    </location>
</feature>
<dbReference type="Gene3D" id="3.20.110.20">
    <property type="match status" value="1"/>
</dbReference>
<dbReference type="GO" id="GO:0004556">
    <property type="term" value="F:alpha-amylase activity"/>
    <property type="evidence" value="ECO:0007669"/>
    <property type="project" value="UniProtKB-EC"/>
</dbReference>
<dbReference type="RefSeq" id="WP_011479592.1">
    <property type="nucleotide sequence ID" value="NC_007947.1"/>
</dbReference>
<dbReference type="AlphaFoldDB" id="Q1H1J9"/>
<evidence type="ECO:0000259" key="5">
    <source>
        <dbReference type="Pfam" id="PF09095"/>
    </source>
</evidence>
<dbReference type="SUPFAM" id="SSF74650">
    <property type="entry name" value="Galactose mutarotase-like"/>
    <property type="match status" value="1"/>
</dbReference>
<dbReference type="CDD" id="cd10793">
    <property type="entry name" value="GH57N_TLGT_like"/>
    <property type="match status" value="1"/>
</dbReference>
<dbReference type="Pfam" id="PF03065">
    <property type="entry name" value="Glyco_hydro_57"/>
    <property type="match status" value="1"/>
</dbReference>
<dbReference type="GO" id="GO:0030246">
    <property type="term" value="F:carbohydrate binding"/>
    <property type="evidence" value="ECO:0007669"/>
    <property type="project" value="InterPro"/>
</dbReference>
<dbReference type="SUPFAM" id="SSF88688">
    <property type="entry name" value="Families 57/38 glycoside transferase middle domain"/>
    <property type="match status" value="1"/>
</dbReference>
<protein>
    <submittedName>
        <fullName evidence="6">Alpha-amylase</fullName>
        <ecNumber evidence="6">3.2.1.1</ecNumber>
    </submittedName>
</protein>
<dbReference type="InterPro" id="IPR015179">
    <property type="entry name" value="A-amylase/a-glucTrfase_C"/>
</dbReference>
<dbReference type="InterPro" id="IPR028995">
    <property type="entry name" value="Glyco_hydro_57/38_cen_sf"/>
</dbReference>
<feature type="domain" description="Alpha-amylase/4-alpha-glucanotransferase C-terminal" evidence="5">
    <location>
        <begin position="409"/>
        <end position="662"/>
    </location>
</feature>
<dbReference type="EC" id="3.2.1.1" evidence="6"/>
<reference evidence="6 7" key="1">
    <citation type="submission" date="2006-03" db="EMBL/GenBank/DDBJ databases">
        <title>Complete sequence of Methylobacillus flagellatus KT.</title>
        <authorList>
            <consortium name="US DOE Joint Genome Institute"/>
            <person name="Copeland A."/>
            <person name="Lucas S."/>
            <person name="Lapidus A."/>
            <person name="Barry K."/>
            <person name="Detter J.C."/>
            <person name="Glavina del Rio T."/>
            <person name="Hammon N."/>
            <person name="Israni S."/>
            <person name="Dalin E."/>
            <person name="Tice H."/>
            <person name="Pitluck S."/>
            <person name="Brettin T."/>
            <person name="Bruce D."/>
            <person name="Han C."/>
            <person name="Tapia R."/>
            <person name="Saunders E."/>
            <person name="Gilna P."/>
            <person name="Schmutz J."/>
            <person name="Larimer F."/>
            <person name="Land M."/>
            <person name="Kyrpides N."/>
            <person name="Anderson I."/>
            <person name="Richardson P."/>
        </authorList>
    </citation>
    <scope>NUCLEOTIDE SEQUENCE [LARGE SCALE GENOMIC DNA]</scope>
    <source>
        <strain evidence="7">KT / ATCC 51484 / DSM 6875</strain>
    </source>
</reference>
<organism evidence="6 7">
    <name type="scientific">Methylobacillus flagellatus (strain ATCC 51484 / DSM 6875 / VKM B-1610 / KT)</name>
    <dbReference type="NCBI Taxonomy" id="265072"/>
    <lineage>
        <taxon>Bacteria</taxon>
        <taxon>Pseudomonadati</taxon>
        <taxon>Pseudomonadota</taxon>
        <taxon>Betaproteobacteria</taxon>
        <taxon>Nitrosomonadales</taxon>
        <taxon>Methylophilaceae</taxon>
        <taxon>Methylobacillus</taxon>
    </lineage>
</organism>
<dbReference type="InterPro" id="IPR014718">
    <property type="entry name" value="GH-type_carb-bd"/>
</dbReference>
<dbReference type="PANTHER" id="PTHR36306:SF1">
    <property type="entry name" value="ALPHA-AMYLASE-RELATED"/>
    <property type="match status" value="1"/>
</dbReference>
<dbReference type="eggNOG" id="COG1449">
    <property type="taxonomic scope" value="Bacteria"/>
</dbReference>
<gene>
    <name evidence="6" type="ordered locus">Mfla_1370</name>
</gene>
<evidence type="ECO:0000256" key="2">
    <source>
        <dbReference type="ARBA" id="ARBA00023277"/>
    </source>
</evidence>
<dbReference type="PANTHER" id="PTHR36306">
    <property type="entry name" value="ALPHA-AMYLASE-RELATED-RELATED"/>
    <property type="match status" value="1"/>
</dbReference>
<dbReference type="HOGENOM" id="CLU_026700_0_0_4"/>
<proteinExistence type="inferred from homology"/>
<feature type="domain" description="Glycoside hydrolase family 57 N-terminal" evidence="3">
    <location>
        <begin position="23"/>
        <end position="274"/>
    </location>
</feature>
<dbReference type="InterPro" id="IPR011013">
    <property type="entry name" value="Gal_mutarotase_sf_dom"/>
</dbReference>
<evidence type="ECO:0000259" key="4">
    <source>
        <dbReference type="Pfam" id="PF09094"/>
    </source>
</evidence>
<accession>Q1H1J9</accession>
<dbReference type="Gene3D" id="2.70.98.10">
    <property type="match status" value="1"/>
</dbReference>
<dbReference type="OrthoDB" id="8476at2"/>
<dbReference type="InterPro" id="IPR015178">
    <property type="entry name" value="A-amylase/a-glucTrfase_central"/>
</dbReference>
<keyword evidence="7" id="KW-1185">Reference proteome</keyword>
<dbReference type="CAZy" id="GH57">
    <property type="family name" value="Glycoside Hydrolase Family 57"/>
</dbReference>
<dbReference type="EMBL" id="CP000284">
    <property type="protein sequence ID" value="ABE49638.1"/>
    <property type="molecule type" value="Genomic_DNA"/>
</dbReference>
<dbReference type="Pfam" id="PF09095">
    <property type="entry name" value="AmyA-gluTrfs_C"/>
    <property type="match status" value="1"/>
</dbReference>
<dbReference type="Proteomes" id="UP000002440">
    <property type="component" value="Chromosome"/>
</dbReference>
<keyword evidence="6" id="KW-0326">Glycosidase</keyword>
<keyword evidence="2" id="KW-0119">Carbohydrate metabolism</keyword>
<evidence type="ECO:0000313" key="6">
    <source>
        <dbReference type="EMBL" id="ABE49638.1"/>
    </source>
</evidence>
<dbReference type="SUPFAM" id="SSF88713">
    <property type="entry name" value="Glycoside hydrolase/deacetylase"/>
    <property type="match status" value="1"/>
</dbReference>
<dbReference type="STRING" id="265072.Mfla_1370"/>
<name>Q1H1J9_METFK</name>
<dbReference type="InterPro" id="IPR052046">
    <property type="entry name" value="GH57_Enzymes"/>
</dbReference>
<dbReference type="KEGG" id="mfa:Mfla_1370"/>
<dbReference type="GO" id="GO:0005975">
    <property type="term" value="P:carbohydrate metabolic process"/>
    <property type="evidence" value="ECO:0007669"/>
    <property type="project" value="InterPro"/>
</dbReference>
<sequence length="677" mass="76849">MARSVALLLGVHAHQPVGNFESVLEDAHARCYGPFLRVMHEYPAFHFAIHISGWLLEYMLKHFPQEMALLREMVERGQAELFGAGFTEPVLASIPVRDRIGQINTLSHFLAEKLGHAPQGAWLTERVWESAVVPALAEAGIKYVTVDDYHFMCAGKQTDALNGFYTTEEDSRHVDLFPISEALRYRMPFSAADEVVGYLESLAGEGGQDGELPAAVYFDDIEKFGIWPETYNWVYERGWLRQFIEGVLNSDVIKPMRYADYHRQARTKGVVYLPTTSYIEMNEWTLPVPAAHHYADLVAQERQHQRYDVTKPFVRGGIWRNFLMRYPESNWMHKRMLGLSQRYHSLPPDLQNAQMLKALYEAQANDAYWHGLFGGLYLPHLRRAVYHALIKLEALLDQVEERPAIEALDLDLDGHDELFIQNGSLQAVVKLDETAAVVELDSYALGHNFGDTLTRQPEHYHRKIHATGEHQSHGEGITNPHEQMGSKHEILPGDLDTDTYRKALFHDSWLDNGANIQIRYQQDGRPKPEFSGFLPGGDAAFLRKQYRLEGNALQVTYQALDVTGVSGRLRVELNLAMPSCDGPAGRFRLQDDILGGFGQALSMDEWQELFLDDDVLGGTLHLRSSVPANYFSYPHCSVSQSEAGFEKIMQAVTMVLEWPLEQLVSGINLHIEFIKNK</sequence>
<evidence type="ECO:0000256" key="1">
    <source>
        <dbReference type="ARBA" id="ARBA00006821"/>
    </source>
</evidence>
<evidence type="ECO:0000313" key="7">
    <source>
        <dbReference type="Proteomes" id="UP000002440"/>
    </source>
</evidence>
<evidence type="ECO:0000259" key="3">
    <source>
        <dbReference type="Pfam" id="PF03065"/>
    </source>
</evidence>
<dbReference type="InterPro" id="IPR004300">
    <property type="entry name" value="Glyco_hydro_57_N"/>
</dbReference>
<dbReference type="InterPro" id="IPR011330">
    <property type="entry name" value="Glyco_hydro/deAcase_b/a-brl"/>
</dbReference>
<dbReference type="Pfam" id="PF09094">
    <property type="entry name" value="AmyA-A_glucT_m"/>
    <property type="match status" value="1"/>
</dbReference>